<name>A0ABY4B3E0_9BACT</name>
<evidence type="ECO:0000313" key="3">
    <source>
        <dbReference type="Proteomes" id="UP000831390"/>
    </source>
</evidence>
<keyword evidence="1" id="KW-0732">Signal</keyword>
<gene>
    <name evidence="2" type="ORF">MTP16_20515</name>
</gene>
<organism evidence="2 3">
    <name type="scientific">Hymenobacter monticola</name>
    <dbReference type="NCBI Taxonomy" id="1705399"/>
    <lineage>
        <taxon>Bacteria</taxon>
        <taxon>Pseudomonadati</taxon>
        <taxon>Bacteroidota</taxon>
        <taxon>Cytophagia</taxon>
        <taxon>Cytophagales</taxon>
        <taxon>Hymenobacteraceae</taxon>
        <taxon>Hymenobacter</taxon>
    </lineage>
</organism>
<dbReference type="EMBL" id="CP094534">
    <property type="protein sequence ID" value="UOE33495.1"/>
    <property type="molecule type" value="Genomic_DNA"/>
</dbReference>
<reference evidence="2 3" key="1">
    <citation type="submission" date="2022-03" db="EMBL/GenBank/DDBJ databases">
        <title>Hymenobactersp. isolated from the air.</title>
        <authorList>
            <person name="Won M."/>
            <person name="Kwon S.-W."/>
        </authorList>
    </citation>
    <scope>NUCLEOTIDE SEQUENCE [LARGE SCALE GENOMIC DNA]</scope>
    <source>
        <strain evidence="2 3">KACC 22596</strain>
    </source>
</reference>
<protein>
    <submittedName>
        <fullName evidence="2">Uncharacterized protein</fullName>
    </submittedName>
</protein>
<feature type="signal peptide" evidence="1">
    <location>
        <begin position="1"/>
        <end position="22"/>
    </location>
</feature>
<sequence length="281" mass="31634">MKPRFARAIVLLCLLYCRAALARVEAQCSTSPWITVWPDLETKLIQPRQVFLFSGSYSGGKYSLEKMLPQFGTAIRATLWSAHDSVDLLVLGHFEYTGTDAWDAHSQLLLQPSRPLLPDSVYELRVARADENLYFLFRNGQPKPGQRRATAYRWQVSAVPDEQAPAWVATPTVQQAKYEANSEGIENYVMFSYPLRDASPCLLRATVRHVSSRLESRFMLQTWHDRLPIGWFTCGGNVRLKSEEAYTVSFEAIDAAGNRAVATGTPIPFRAPIKVACCWGN</sequence>
<evidence type="ECO:0000256" key="1">
    <source>
        <dbReference type="SAM" id="SignalP"/>
    </source>
</evidence>
<dbReference type="Proteomes" id="UP000831390">
    <property type="component" value="Chromosome"/>
</dbReference>
<accession>A0ABY4B3E0</accession>
<feature type="chain" id="PRO_5045896497" evidence="1">
    <location>
        <begin position="23"/>
        <end position="281"/>
    </location>
</feature>
<proteinExistence type="predicted"/>
<keyword evidence="3" id="KW-1185">Reference proteome</keyword>
<evidence type="ECO:0000313" key="2">
    <source>
        <dbReference type="EMBL" id="UOE33495.1"/>
    </source>
</evidence>
<dbReference type="RefSeq" id="WP_243513244.1">
    <property type="nucleotide sequence ID" value="NZ_CP094534.1"/>
</dbReference>